<dbReference type="Proteomes" id="UP000233551">
    <property type="component" value="Unassembled WGS sequence"/>
</dbReference>
<evidence type="ECO:0000256" key="1">
    <source>
        <dbReference type="SAM" id="MobiDB-lite"/>
    </source>
</evidence>
<sequence>MDMDPLGLLYPNGTIGPSSPSDSLTGRSSTVALPCSGLLGPSPPEILGKAGLIQPETTLPWFKTGVIPPAGPTTPGPTLMHRSCWRCSDGFAEHRGFQPPDWAKHGSMGKHKQYFLRGTEGGEVVAESLSPL</sequence>
<evidence type="ECO:0000313" key="3">
    <source>
        <dbReference type="Proteomes" id="UP000233551"/>
    </source>
</evidence>
<accession>A0A2I0KE83</accession>
<organism evidence="2 3">
    <name type="scientific">Punica granatum</name>
    <name type="common">Pomegranate</name>
    <dbReference type="NCBI Taxonomy" id="22663"/>
    <lineage>
        <taxon>Eukaryota</taxon>
        <taxon>Viridiplantae</taxon>
        <taxon>Streptophyta</taxon>
        <taxon>Embryophyta</taxon>
        <taxon>Tracheophyta</taxon>
        <taxon>Spermatophyta</taxon>
        <taxon>Magnoliopsida</taxon>
        <taxon>eudicotyledons</taxon>
        <taxon>Gunneridae</taxon>
        <taxon>Pentapetalae</taxon>
        <taxon>rosids</taxon>
        <taxon>malvids</taxon>
        <taxon>Myrtales</taxon>
        <taxon>Lythraceae</taxon>
        <taxon>Punica</taxon>
    </lineage>
</organism>
<comment type="caution">
    <text evidence="2">The sequence shown here is derived from an EMBL/GenBank/DDBJ whole genome shotgun (WGS) entry which is preliminary data.</text>
</comment>
<proteinExistence type="predicted"/>
<protein>
    <submittedName>
        <fullName evidence="2">Uncharacterized protein</fullName>
    </submittedName>
</protein>
<name>A0A2I0KE83_PUNGR</name>
<evidence type="ECO:0000313" key="2">
    <source>
        <dbReference type="EMBL" id="PKI66824.1"/>
    </source>
</evidence>
<dbReference type="STRING" id="22663.A0A2I0KE83"/>
<dbReference type="AlphaFoldDB" id="A0A2I0KE83"/>
<dbReference type="EMBL" id="PGOL01000657">
    <property type="protein sequence ID" value="PKI66824.1"/>
    <property type="molecule type" value="Genomic_DNA"/>
</dbReference>
<feature type="region of interest" description="Disordered" evidence="1">
    <location>
        <begin position="1"/>
        <end position="28"/>
    </location>
</feature>
<reference evidence="2 3" key="1">
    <citation type="submission" date="2017-11" db="EMBL/GenBank/DDBJ databases">
        <title>De-novo sequencing of pomegranate (Punica granatum L.) genome.</title>
        <authorList>
            <person name="Akparov Z."/>
            <person name="Amiraslanov A."/>
            <person name="Hajiyeva S."/>
            <person name="Abbasov M."/>
            <person name="Kaur K."/>
            <person name="Hamwieh A."/>
            <person name="Solovyev V."/>
            <person name="Salamov A."/>
            <person name="Braich B."/>
            <person name="Kosarev P."/>
            <person name="Mahmoud A."/>
            <person name="Hajiyev E."/>
            <person name="Babayeva S."/>
            <person name="Izzatullayeva V."/>
            <person name="Mammadov A."/>
            <person name="Mammadov A."/>
            <person name="Sharifova S."/>
            <person name="Ojaghi J."/>
            <person name="Eynullazada K."/>
            <person name="Bayramov B."/>
            <person name="Abdulazimova A."/>
            <person name="Shahmuradov I."/>
        </authorList>
    </citation>
    <scope>NUCLEOTIDE SEQUENCE [LARGE SCALE GENOMIC DNA]</scope>
    <source>
        <strain evidence="3">cv. AG2017</strain>
        <tissue evidence="2">Leaf</tissue>
    </source>
</reference>
<keyword evidence="3" id="KW-1185">Reference proteome</keyword>
<feature type="compositionally biased region" description="Polar residues" evidence="1">
    <location>
        <begin position="15"/>
        <end position="28"/>
    </location>
</feature>
<gene>
    <name evidence="2" type="ORF">CRG98_012830</name>
</gene>